<dbReference type="GO" id="GO:0034244">
    <property type="term" value="P:negative regulation of transcription elongation by RNA polymerase II"/>
    <property type="evidence" value="ECO:0007669"/>
    <property type="project" value="TreeGrafter"/>
</dbReference>
<feature type="compositionally biased region" description="Polar residues" evidence="9">
    <location>
        <begin position="487"/>
        <end position="505"/>
    </location>
</feature>
<evidence type="ECO:0000313" key="12">
    <source>
        <dbReference type="Proteomes" id="UP000245119"/>
    </source>
</evidence>
<dbReference type="FunFam" id="1.10.20.10:FF:000015">
    <property type="entry name" value="Transcription initiation factor TFIID subunit 4B"/>
    <property type="match status" value="1"/>
</dbReference>
<dbReference type="GO" id="GO:0032021">
    <property type="term" value="C:NELF complex"/>
    <property type="evidence" value="ECO:0007669"/>
    <property type="project" value="TreeGrafter"/>
</dbReference>
<dbReference type="SUPFAM" id="SSF158553">
    <property type="entry name" value="TAFH domain-like"/>
    <property type="match status" value="1"/>
</dbReference>
<dbReference type="STRING" id="400727.A0A2T7NGL1"/>
<dbReference type="InterPro" id="IPR009072">
    <property type="entry name" value="Histone-fold"/>
</dbReference>
<comment type="subcellular location">
    <subcellularLocation>
        <location evidence="1">Nucleus</location>
    </subcellularLocation>
</comment>
<dbReference type="PANTHER" id="PTHR12144:SF0">
    <property type="entry name" value="NEGATIVE ELONGATION FACTOR C_D"/>
    <property type="match status" value="1"/>
</dbReference>
<sequence length="1622" mass="176030">MADPGSIDDFLSSEIDENAVNALVGSLETQLASPASTQATKTLSDSSYNNNHIGNTTSTVNASSRPLYLANQTVAQKGLPVSNNTTMNSHVSVSTPKLSGSDILGISSIINSSSTPVCSGSVSHVNVNTPSVGTNGRNAEGQKKNITPTIRIVTSTSVATTNTTQFITTVGSGVSQTVVPALATNNVHVHGSTMGAVTRTSSSAASNTIFNLANTIAAEQKPVTVVHNGSAHSIQVCKDRAIIPQQQFIIKQEGNSTAKQEGTTNQPFIVKSETGTTTVHLKQEGTAITPVGMQGSSPVSVSHSGNIVNTTLKGVTGTASPSVITVRPHPHQQQVVVQSAHGMVTTQAAMSQPMQVVNVSATQAAPRLASVAHVKQGIRVAAPIRIAQQQPNIAPRQPGPTTSTGTIAIPHGALLMRNEAGQLVLVSAGQPGGTIHPGGVITTTSVPITTTGGFKIQRPSVAQTPARPTGTIVTIHPPGSQPRAQPVSLTQPSTPRVISQPSSNMPSPAIAQPQPPVVTAAATTAVSAAGSEQNKLMLENVKKCKNFLSTLLKLASNQPAETVRNVRDLIQGLIDSKVEPENFTERLQCELKSSPQPYLVPFLKKSLPMLRQSIQLGKLTIDGIKPPPAQILMTPPVPAAHISVQRTPQVVTPAAVQTKTLPQPQRPQMPVPATGTQSANKVVVQTLRPTAPAVMNTTTSTAAAPARAKTGVVSAAVTAALQAHTQKAEAAGQAYREKRKFEALKDDNDDINDVATMGGVNLSEESKNILATNSELIGTQIRSCKDESFLPHSALMARITAIAKKHGIDEVSADVVSIISHATQERLRTMVAKLSTIAEHRVEVYKMDGRYEATTEVKSQLKFLEELDRLEKKRHEEQEREMLLRAIKSRSKNEDPEQLKLKQKAKELQQAEAEEVRQRDANMTALAAIGPRKKRKLDSDDSGLMSGSIASTISNGPSASSSRSVVMSRPRIKRVNLRDMIFLMEQDPTLCKSSLLYQTFLNSRTDEPSPRPCTLLCYLQELDSGSVKESGDDNDSDICNDSKYSVAAYLCPLLSLSYQRMHTGAGVRQEAEAVSAPGLAPCDIASVYTVCKHCYLNLAERYLQAGGSPEKVVELLSDNYVAVAQTINLLAEWLIQSGVKIEEVQDLVETHLKSMIIKHFDPKKADSIFTDEGETPGWLAEMIEFPTWRELFYRLAEDYPDCLMLNFTIKLISDAGYQGEITSVSTACHQIEVFSRVLRTSISMFLQYGEEALEKHLPEFTKMVCHGEHTYLYSQVLMHVLAQESKGGSNIRRLCQEVQQCASDKGLDVTPITLALSGASAYPRACQALSSMLSRKALNPADMTQLFKMYSEPDPPPVDLIRVPVFLDLLMETLFRPGSHVNPEHKHKYIYLLSYASCVIEVSRKGGRKSINKEELKPTAQALEKTQSLCQLHRGASDLIADVHTLFGCLKFPVCAMGVLRWVDYTVSESSYFKLNTDHTPLHLVLVDEIVTNHPLLHQKALELLVRLFQAGYEELDVLVRLELKKMLLDRMVHLFSRGCVIPVLTYIQRCCQQQDTDISLIRYFVTEVLDVIAPPYTSEFVHLLLPLIENQDITGILRSEDDSDPVSQFLVLGNWRGKDVC</sequence>
<evidence type="ECO:0000256" key="4">
    <source>
        <dbReference type="ARBA" id="ARBA00022491"/>
    </source>
</evidence>
<keyword evidence="6" id="KW-0804">Transcription</keyword>
<organism evidence="11 12">
    <name type="scientific">Pomacea canaliculata</name>
    <name type="common">Golden apple snail</name>
    <dbReference type="NCBI Taxonomy" id="400727"/>
    <lineage>
        <taxon>Eukaryota</taxon>
        <taxon>Metazoa</taxon>
        <taxon>Spiralia</taxon>
        <taxon>Lophotrochozoa</taxon>
        <taxon>Mollusca</taxon>
        <taxon>Gastropoda</taxon>
        <taxon>Caenogastropoda</taxon>
        <taxon>Architaenioglossa</taxon>
        <taxon>Ampullarioidea</taxon>
        <taxon>Ampullariidae</taxon>
        <taxon>Pomacea</taxon>
    </lineage>
</organism>
<dbReference type="InterPro" id="IPR003894">
    <property type="entry name" value="TAFH_NHR1"/>
</dbReference>
<dbReference type="PANTHER" id="PTHR12144">
    <property type="entry name" value="NEGATIVE ELONGATION FACTOR D"/>
    <property type="match status" value="1"/>
</dbReference>
<dbReference type="Gene3D" id="1.10.20.10">
    <property type="entry name" value="Histone, subunit A"/>
    <property type="match status" value="1"/>
</dbReference>
<keyword evidence="12" id="KW-1185">Reference proteome</keyword>
<comment type="caution">
    <text evidence="11">The sequence shown here is derived from an EMBL/GenBank/DDBJ whole genome shotgun (WGS) entry which is preliminary data.</text>
</comment>
<dbReference type="PROSITE" id="PS51119">
    <property type="entry name" value="TAFH"/>
    <property type="match status" value="1"/>
</dbReference>
<evidence type="ECO:0000256" key="5">
    <source>
        <dbReference type="ARBA" id="ARBA00023015"/>
    </source>
</evidence>
<keyword evidence="7" id="KW-0539">Nucleus</keyword>
<dbReference type="InterPro" id="IPR007900">
    <property type="entry name" value="TAF4_C"/>
</dbReference>
<keyword evidence="5" id="KW-0805">Transcription regulation</keyword>
<dbReference type="Gene3D" id="1.20.120.1110">
    <property type="entry name" value="TAFH/NHR1 domain"/>
    <property type="match status" value="1"/>
</dbReference>
<dbReference type="InterPro" id="IPR037249">
    <property type="entry name" value="TAFH/NHR1_dom_sf"/>
</dbReference>
<protein>
    <recommendedName>
        <fullName evidence="10">TAFH domain-containing protein</fullName>
    </recommendedName>
</protein>
<evidence type="ECO:0000256" key="3">
    <source>
        <dbReference type="ARBA" id="ARBA00006178"/>
    </source>
</evidence>
<dbReference type="SUPFAM" id="SSF47113">
    <property type="entry name" value="Histone-fold"/>
    <property type="match status" value="1"/>
</dbReference>
<dbReference type="OrthoDB" id="21060at2759"/>
<evidence type="ECO:0000256" key="9">
    <source>
        <dbReference type="SAM" id="MobiDB-lite"/>
    </source>
</evidence>
<proteinExistence type="inferred from homology"/>
<dbReference type="GO" id="GO:0006366">
    <property type="term" value="P:transcription by RNA polymerase II"/>
    <property type="evidence" value="ECO:0007669"/>
    <property type="project" value="UniProtKB-ARBA"/>
</dbReference>
<gene>
    <name evidence="11" type="ORF">C0Q70_18471</name>
</gene>
<keyword evidence="4" id="KW-0678">Repressor</keyword>
<comment type="similarity">
    <text evidence="3">Belongs to the TAF4 family.</text>
</comment>
<dbReference type="EMBL" id="PZQS01000012">
    <property type="protein sequence ID" value="PVD20317.1"/>
    <property type="molecule type" value="Genomic_DNA"/>
</dbReference>
<reference evidence="11 12" key="1">
    <citation type="submission" date="2018-04" db="EMBL/GenBank/DDBJ databases">
        <title>The genome of golden apple snail Pomacea canaliculata provides insight into stress tolerance and invasive adaptation.</title>
        <authorList>
            <person name="Liu C."/>
            <person name="Liu B."/>
            <person name="Ren Y."/>
            <person name="Zhang Y."/>
            <person name="Wang H."/>
            <person name="Li S."/>
            <person name="Jiang F."/>
            <person name="Yin L."/>
            <person name="Zhang G."/>
            <person name="Qian W."/>
            <person name="Fan W."/>
        </authorList>
    </citation>
    <scope>NUCLEOTIDE SEQUENCE [LARGE SCALE GENOMIC DNA]</scope>
    <source>
        <strain evidence="11">SZHN2017</strain>
        <tissue evidence="11">Muscle</tissue>
    </source>
</reference>
<dbReference type="CDD" id="cd08045">
    <property type="entry name" value="HFD_TAF4"/>
    <property type="match status" value="1"/>
</dbReference>
<keyword evidence="8" id="KW-0175">Coiled coil</keyword>
<feature type="domain" description="TAFH" evidence="10">
    <location>
        <begin position="538"/>
        <end position="633"/>
    </location>
</feature>
<dbReference type="Pfam" id="PF07531">
    <property type="entry name" value="TAFH"/>
    <property type="match status" value="1"/>
</dbReference>
<dbReference type="Pfam" id="PF04858">
    <property type="entry name" value="TH1"/>
    <property type="match status" value="1"/>
</dbReference>
<accession>A0A2T7NGL1</accession>
<dbReference type="SMART" id="SM00549">
    <property type="entry name" value="TAFH"/>
    <property type="match status" value="1"/>
</dbReference>
<dbReference type="GO" id="GO:0005669">
    <property type="term" value="C:transcription factor TFIID complex"/>
    <property type="evidence" value="ECO:0007669"/>
    <property type="project" value="InterPro"/>
</dbReference>
<evidence type="ECO:0000313" key="11">
    <source>
        <dbReference type="EMBL" id="PVD20317.1"/>
    </source>
</evidence>
<evidence type="ECO:0000259" key="10">
    <source>
        <dbReference type="PROSITE" id="PS51119"/>
    </source>
</evidence>
<feature type="region of interest" description="Disordered" evidence="9">
    <location>
        <begin position="38"/>
        <end position="60"/>
    </location>
</feature>
<evidence type="ECO:0000256" key="6">
    <source>
        <dbReference type="ARBA" id="ARBA00023163"/>
    </source>
</evidence>
<name>A0A2T7NGL1_POMCA</name>
<dbReference type="GO" id="GO:0003723">
    <property type="term" value="F:RNA binding"/>
    <property type="evidence" value="ECO:0007669"/>
    <property type="project" value="TreeGrafter"/>
</dbReference>
<dbReference type="InterPro" id="IPR006942">
    <property type="entry name" value="TH1"/>
</dbReference>
<feature type="region of interest" description="Disordered" evidence="9">
    <location>
        <begin position="475"/>
        <end position="510"/>
    </location>
</feature>
<dbReference type="GO" id="GO:0006352">
    <property type="term" value="P:DNA-templated transcription initiation"/>
    <property type="evidence" value="ECO:0007669"/>
    <property type="project" value="InterPro"/>
</dbReference>
<evidence type="ECO:0000256" key="2">
    <source>
        <dbReference type="ARBA" id="ARBA00005726"/>
    </source>
</evidence>
<evidence type="ECO:0000256" key="8">
    <source>
        <dbReference type="SAM" id="Coils"/>
    </source>
</evidence>
<evidence type="ECO:0000256" key="7">
    <source>
        <dbReference type="ARBA" id="ARBA00023242"/>
    </source>
</evidence>
<dbReference type="Proteomes" id="UP000245119">
    <property type="component" value="Linkage Group LG12"/>
</dbReference>
<comment type="similarity">
    <text evidence="2">Belongs to the NELF-D family.</text>
</comment>
<dbReference type="GO" id="GO:0046982">
    <property type="term" value="F:protein heterodimerization activity"/>
    <property type="evidence" value="ECO:0007669"/>
    <property type="project" value="InterPro"/>
</dbReference>
<feature type="coiled-coil region" evidence="8">
    <location>
        <begin position="860"/>
        <end position="921"/>
    </location>
</feature>
<dbReference type="Pfam" id="PF05236">
    <property type="entry name" value="TAF4"/>
    <property type="match status" value="1"/>
</dbReference>
<evidence type="ECO:0000256" key="1">
    <source>
        <dbReference type="ARBA" id="ARBA00004123"/>
    </source>
</evidence>